<dbReference type="Proteomes" id="UP000000637">
    <property type="component" value="Chromosome"/>
</dbReference>
<reference evidence="1 2" key="1">
    <citation type="journal article" date="2006" name="PLoS Genet.">
        <title>Secrets of soil survival revealed by the genome sequence of Arthrobacter aurescens TC1.</title>
        <authorList>
            <person name="Mongodin E.F."/>
            <person name="Shapir N."/>
            <person name="Daugherty S.C."/>
            <person name="DeBoy R.T."/>
            <person name="Emerson J.B."/>
            <person name="Shvartzbeyn A."/>
            <person name="Radune D."/>
            <person name="Vamathevan J."/>
            <person name="Riggs F."/>
            <person name="Grinberg V."/>
            <person name="Khouri H."/>
            <person name="Wackett L.P."/>
            <person name="Nelson K.E."/>
            <person name="Sadowsky M.J."/>
        </authorList>
    </citation>
    <scope>NUCLEOTIDE SEQUENCE [LARGE SCALE GENOMIC DNA]</scope>
    <source>
        <strain evidence="1 2">TC1</strain>
    </source>
</reference>
<sequence>MGDCEGQGLVRWRDRTVSSGPCRLADYRTSNEKQPAMKITVQRSGGIAAMTRVWSVDAVSPDEKERWVPIVEACPWDEAKSQARTPNEPDRFMYSIRAGQRRATLPDRAVTGPWQELVECAQAEGSESRGRLGSRR</sequence>
<accession>A1R7X7</accession>
<dbReference type="KEGG" id="aau:AAur_2620"/>
<keyword evidence="2" id="KW-1185">Reference proteome</keyword>
<evidence type="ECO:0000313" key="1">
    <source>
        <dbReference type="EMBL" id="ABM09316.1"/>
    </source>
</evidence>
<dbReference type="AlphaFoldDB" id="A1R7X7"/>
<dbReference type="Pfam" id="PF20242">
    <property type="entry name" value="Emfourin"/>
    <property type="match status" value="1"/>
</dbReference>
<evidence type="ECO:0000313" key="2">
    <source>
        <dbReference type="Proteomes" id="UP000000637"/>
    </source>
</evidence>
<dbReference type="eggNOG" id="ENOG5033DZG">
    <property type="taxonomic scope" value="Bacteria"/>
</dbReference>
<protein>
    <submittedName>
        <fullName evidence="1">Uncharacterized protein</fullName>
    </submittedName>
</protein>
<dbReference type="HOGENOM" id="CLU_155045_0_0_11"/>
<proteinExistence type="predicted"/>
<gene>
    <name evidence="1" type="ordered locus">AAur_2620</name>
</gene>
<name>A1R7X7_PAEAT</name>
<dbReference type="EMBL" id="CP000474">
    <property type="protein sequence ID" value="ABM09316.1"/>
    <property type="molecule type" value="Genomic_DNA"/>
</dbReference>
<dbReference type="InterPro" id="IPR049457">
    <property type="entry name" value="Emfourin"/>
</dbReference>
<organism evidence="1 2">
    <name type="scientific">Paenarthrobacter aurescens (strain TC1)</name>
    <dbReference type="NCBI Taxonomy" id="290340"/>
    <lineage>
        <taxon>Bacteria</taxon>
        <taxon>Bacillati</taxon>
        <taxon>Actinomycetota</taxon>
        <taxon>Actinomycetes</taxon>
        <taxon>Micrococcales</taxon>
        <taxon>Micrococcaceae</taxon>
        <taxon>Paenarthrobacter</taxon>
    </lineage>
</organism>
<dbReference type="STRING" id="290340.AAur_2620"/>